<comment type="caution">
    <text evidence="2">The sequence shown here is derived from an EMBL/GenBank/DDBJ whole genome shotgun (WGS) entry which is preliminary data.</text>
</comment>
<dbReference type="EMBL" id="AQPN01000077">
    <property type="protein sequence ID" value="EOR94826.1"/>
    <property type="molecule type" value="Genomic_DNA"/>
</dbReference>
<dbReference type="STRING" id="1150600.ADIARSV_2042"/>
<gene>
    <name evidence="2" type="ORF">ADIARSV_2042</name>
</gene>
<dbReference type="InterPro" id="IPR012347">
    <property type="entry name" value="Ferritin-like"/>
</dbReference>
<proteinExistence type="predicted"/>
<dbReference type="Pfam" id="PF09537">
    <property type="entry name" value="DUF2383"/>
    <property type="match status" value="1"/>
</dbReference>
<dbReference type="InterPro" id="IPR011971">
    <property type="entry name" value="CHP02284"/>
</dbReference>
<dbReference type="InterPro" id="IPR016920">
    <property type="entry name" value="UCP029477"/>
</dbReference>
<reference evidence="2 3" key="1">
    <citation type="journal article" date="2013" name="Genome Announc.">
        <title>Draft Genome Sequence of Arcticibacter svalbardensis Strain MN12-7T, a Member of the Family Sphingobacteriaceae Isolated from an Arctic Soil Sample.</title>
        <authorList>
            <person name="Shivaji S."/>
            <person name="Ara S."/>
            <person name="Prasad S."/>
            <person name="Manasa B.P."/>
            <person name="Begum Z."/>
            <person name="Singh A."/>
            <person name="Kumar Pinnaka A."/>
        </authorList>
    </citation>
    <scope>NUCLEOTIDE SEQUENCE [LARGE SCALE GENOMIC DNA]</scope>
    <source>
        <strain evidence="2 3">MN12-7</strain>
    </source>
</reference>
<protein>
    <recommendedName>
        <fullName evidence="1">DUF2383 domain-containing protein</fullName>
    </recommendedName>
</protein>
<sequence>MRNINEQSIANLMHLLSICNDGKEGYKTAAEDVDSTELKTLFSMYSIQRAEFEMQLKKAIHQLGGNPDNETGGPIGTLHRVWMDIKTAFTKNDDEAILEACVTGEKSALEAYDKVITDPGIDAEIMTVLATQRTGVADCLKNIQILKDQYAN</sequence>
<evidence type="ECO:0000313" key="2">
    <source>
        <dbReference type="EMBL" id="EOR94826.1"/>
    </source>
</evidence>
<evidence type="ECO:0000259" key="1">
    <source>
        <dbReference type="Pfam" id="PF09537"/>
    </source>
</evidence>
<name>R9GSY5_9SPHI</name>
<feature type="domain" description="DUF2383" evidence="1">
    <location>
        <begin position="9"/>
        <end position="117"/>
    </location>
</feature>
<dbReference type="InterPro" id="IPR009078">
    <property type="entry name" value="Ferritin-like_SF"/>
</dbReference>
<evidence type="ECO:0000313" key="3">
    <source>
        <dbReference type="Proteomes" id="UP000014174"/>
    </source>
</evidence>
<dbReference type="PIRSF" id="PIRSF029477">
    <property type="entry name" value="UCP029477"/>
    <property type="match status" value="1"/>
</dbReference>
<organism evidence="2 3">
    <name type="scientific">Arcticibacter svalbardensis MN12-7</name>
    <dbReference type="NCBI Taxonomy" id="1150600"/>
    <lineage>
        <taxon>Bacteria</taxon>
        <taxon>Pseudomonadati</taxon>
        <taxon>Bacteroidota</taxon>
        <taxon>Sphingobacteriia</taxon>
        <taxon>Sphingobacteriales</taxon>
        <taxon>Sphingobacteriaceae</taxon>
        <taxon>Arcticibacter</taxon>
    </lineage>
</organism>
<dbReference type="AlphaFoldDB" id="R9GSY5"/>
<dbReference type="SUPFAM" id="SSF47240">
    <property type="entry name" value="Ferritin-like"/>
    <property type="match status" value="1"/>
</dbReference>
<dbReference type="RefSeq" id="WP_016195277.1">
    <property type="nucleotide sequence ID" value="NZ_AQPN01000077.1"/>
</dbReference>
<accession>R9GSY5</accession>
<dbReference type="OrthoDB" id="282393at2"/>
<dbReference type="InterPro" id="IPR019052">
    <property type="entry name" value="DUF2383"/>
</dbReference>
<keyword evidence="3" id="KW-1185">Reference proteome</keyword>
<dbReference type="NCBIfam" id="TIGR02284">
    <property type="entry name" value="PA2169 family four-helix-bundle protein"/>
    <property type="match status" value="1"/>
</dbReference>
<dbReference type="Gene3D" id="1.20.1260.10">
    <property type="match status" value="1"/>
</dbReference>
<dbReference type="Proteomes" id="UP000014174">
    <property type="component" value="Unassembled WGS sequence"/>
</dbReference>
<dbReference type="eggNOG" id="COG1633">
    <property type="taxonomic scope" value="Bacteria"/>
</dbReference>